<dbReference type="GO" id="GO:0005507">
    <property type="term" value="F:copper ion binding"/>
    <property type="evidence" value="ECO:0007669"/>
    <property type="project" value="InterPro"/>
</dbReference>
<dbReference type="GeneID" id="6085267"/>
<evidence type="ECO:0000256" key="1">
    <source>
        <dbReference type="ARBA" id="ARBA00010609"/>
    </source>
</evidence>
<dbReference type="Proteomes" id="UP000001194">
    <property type="component" value="Unassembled WGS sequence"/>
</dbReference>
<dbReference type="RefSeq" id="XP_001887522.1">
    <property type="nucleotide sequence ID" value="XM_001887487.1"/>
</dbReference>
<evidence type="ECO:0000313" key="7">
    <source>
        <dbReference type="EMBL" id="EDR01912.1"/>
    </source>
</evidence>
<dbReference type="SUPFAM" id="SSF49503">
    <property type="entry name" value="Cupredoxins"/>
    <property type="match status" value="1"/>
</dbReference>
<dbReference type="GeneID" id="6083141"/>
<proteinExistence type="inferred from homology"/>
<name>B0DUA4_LACBS</name>
<dbReference type="STRING" id="486041.B0DUA4"/>
<feature type="domain" description="Plastocyanin-like" evidence="5">
    <location>
        <begin position="55"/>
        <end position="156"/>
    </location>
</feature>
<comment type="similarity">
    <text evidence="1">Belongs to the multicopper oxidase family.</text>
</comment>
<dbReference type="PANTHER" id="PTHR11709:SF511">
    <property type="entry name" value="LACCASE"/>
    <property type="match status" value="1"/>
</dbReference>
<evidence type="ECO:0000256" key="4">
    <source>
        <dbReference type="SAM" id="SignalP"/>
    </source>
</evidence>
<keyword evidence="8" id="KW-1185">Reference proteome</keyword>
<gene>
    <name evidence="7" type="ORF">LACBIDRAFT_310410</name>
    <name evidence="6" type="ORF">LACBIDRAFT_315309</name>
</gene>
<dbReference type="KEGG" id="lbc:LACBIDRAFT_310410"/>
<accession>B0DUA4</accession>
<evidence type="ECO:0000259" key="5">
    <source>
        <dbReference type="Pfam" id="PF07732"/>
    </source>
</evidence>
<organism evidence="8">
    <name type="scientific">Laccaria bicolor (strain S238N-H82 / ATCC MYA-4686)</name>
    <name type="common">Bicoloured deceiver</name>
    <name type="synonym">Laccaria laccata var. bicolor</name>
    <dbReference type="NCBI Taxonomy" id="486041"/>
    <lineage>
        <taxon>Eukaryota</taxon>
        <taxon>Fungi</taxon>
        <taxon>Dikarya</taxon>
        <taxon>Basidiomycota</taxon>
        <taxon>Agaricomycotina</taxon>
        <taxon>Agaricomycetes</taxon>
        <taxon>Agaricomycetidae</taxon>
        <taxon>Agaricales</taxon>
        <taxon>Agaricineae</taxon>
        <taxon>Hydnangiaceae</taxon>
        <taxon>Laccaria</taxon>
    </lineage>
</organism>
<dbReference type="EMBL" id="DS547135">
    <property type="protein sequence ID" value="EDR01912.1"/>
    <property type="molecule type" value="Genomic_DNA"/>
</dbReference>
<dbReference type="InterPro" id="IPR011707">
    <property type="entry name" value="Cu-oxidase-like_N"/>
</dbReference>
<dbReference type="EMBL" id="DS547159">
    <property type="protein sequence ID" value="EDQ99748.1"/>
    <property type="molecule type" value="Genomic_DNA"/>
</dbReference>
<keyword evidence="4" id="KW-0732">Signal</keyword>
<dbReference type="GO" id="GO:0016491">
    <property type="term" value="F:oxidoreductase activity"/>
    <property type="evidence" value="ECO:0007669"/>
    <property type="project" value="TreeGrafter"/>
</dbReference>
<dbReference type="InterPro" id="IPR008972">
    <property type="entry name" value="Cupredoxin"/>
</dbReference>
<evidence type="ECO:0000313" key="8">
    <source>
        <dbReference type="Proteomes" id="UP000001194"/>
    </source>
</evidence>
<dbReference type="PANTHER" id="PTHR11709">
    <property type="entry name" value="MULTI-COPPER OXIDASE"/>
    <property type="match status" value="1"/>
</dbReference>
<dbReference type="Gene3D" id="2.60.40.420">
    <property type="entry name" value="Cupredoxins - blue copper proteins"/>
    <property type="match status" value="1"/>
</dbReference>
<evidence type="ECO:0000313" key="6">
    <source>
        <dbReference type="EMBL" id="EDQ99748.1"/>
    </source>
</evidence>
<dbReference type="AlphaFoldDB" id="B0DUA4"/>
<evidence type="ECO:0000256" key="2">
    <source>
        <dbReference type="ARBA" id="ARBA00023008"/>
    </source>
</evidence>
<feature type="chain" id="PRO_5007637869" evidence="4">
    <location>
        <begin position="18"/>
        <end position="211"/>
    </location>
</feature>
<keyword evidence="3" id="KW-0325">Glycoprotein</keyword>
<dbReference type="OrthoDB" id="2121828at2759"/>
<reference evidence="7 8" key="1">
    <citation type="journal article" date="2008" name="Nature">
        <title>The genome of Laccaria bicolor provides insights into mycorrhizal symbiosis.</title>
        <authorList>
            <person name="Martin F."/>
            <person name="Aerts A."/>
            <person name="Ahren D."/>
            <person name="Brun A."/>
            <person name="Danchin E.G.J."/>
            <person name="Duchaussoy F."/>
            <person name="Gibon J."/>
            <person name="Kohler A."/>
            <person name="Lindquist E."/>
            <person name="Pereda V."/>
            <person name="Salamov A."/>
            <person name="Shapiro H.J."/>
            <person name="Wuyts J."/>
            <person name="Blaudez D."/>
            <person name="Buee M."/>
            <person name="Brokstein P."/>
            <person name="Canbaeck B."/>
            <person name="Cohen D."/>
            <person name="Courty P.E."/>
            <person name="Coutinho P.M."/>
            <person name="Delaruelle C."/>
            <person name="Detter J.C."/>
            <person name="Deveau A."/>
            <person name="DiFazio S."/>
            <person name="Duplessis S."/>
            <person name="Fraissinet-Tachet L."/>
            <person name="Lucic E."/>
            <person name="Frey-Klett P."/>
            <person name="Fourrey C."/>
            <person name="Feussner I."/>
            <person name="Gay G."/>
            <person name="Grimwood J."/>
            <person name="Hoegger P.J."/>
            <person name="Jain P."/>
            <person name="Kilaru S."/>
            <person name="Labbe J."/>
            <person name="Lin Y.C."/>
            <person name="Legue V."/>
            <person name="Le Tacon F."/>
            <person name="Marmeisse R."/>
            <person name="Melayah D."/>
            <person name="Montanini B."/>
            <person name="Muratet M."/>
            <person name="Nehls U."/>
            <person name="Niculita-Hirzel H."/>
            <person name="Oudot-Le Secq M.P."/>
            <person name="Peter M."/>
            <person name="Quesneville H."/>
            <person name="Rajashekar B."/>
            <person name="Reich M."/>
            <person name="Rouhier N."/>
            <person name="Schmutz J."/>
            <person name="Yin T."/>
            <person name="Chalot M."/>
            <person name="Henrissat B."/>
            <person name="Kuees U."/>
            <person name="Lucas S."/>
            <person name="Van de Peer Y."/>
            <person name="Podila G.K."/>
            <person name="Polle A."/>
            <person name="Pukkila P.J."/>
            <person name="Richardson P.M."/>
            <person name="Rouze P."/>
            <person name="Sanders I.R."/>
            <person name="Stajich J.E."/>
            <person name="Tunlid A."/>
            <person name="Tuskan G."/>
            <person name="Grigoriev I.V."/>
        </authorList>
    </citation>
    <scope>NUCLEOTIDE SEQUENCE [LARGE SCALE GENOMIC DNA]</scope>
    <source>
        <strain evidence="8">S238N-H82 / ATCC MYA-4686</strain>
    </source>
</reference>
<sequence>MLVSTLFTVTLLQTVSASIVWKANIHIVNNYIQPDGFNRSYFLHAVLAGTSSTVGTFPGPLIVGTKGSTFFLNVADHLTDTTMLRSTSIHWHGMFLHGSSWADGPVGVTQCPISPGNSFLYQFSVPDQAGTFWYHSHHVPMQYCDSLRGTLVVYDPYDPYRHLYDFDNESTVITLADWYHLFTVNGATFQPPTVLVLLQILRMFLKYVGIL</sequence>
<protein>
    <submittedName>
        <fullName evidence="7">Multicopper oxidase, laccase</fullName>
    </submittedName>
</protein>
<dbReference type="Pfam" id="PF07732">
    <property type="entry name" value="Cu-oxidase_3"/>
    <property type="match status" value="1"/>
</dbReference>
<dbReference type="HOGENOM" id="CLU_093363_0_0_1"/>
<feature type="signal peptide" evidence="4">
    <location>
        <begin position="1"/>
        <end position="17"/>
    </location>
</feature>
<dbReference type="KEGG" id="lbc:LACBIDRAFT_315309"/>
<dbReference type="InterPro" id="IPR045087">
    <property type="entry name" value="Cu-oxidase_fam"/>
</dbReference>
<keyword evidence="2" id="KW-0186">Copper</keyword>
<dbReference type="InParanoid" id="B0DUA4"/>
<dbReference type="RefSeq" id="XP_001889584.1">
    <property type="nucleotide sequence ID" value="XM_001889549.1"/>
</dbReference>
<evidence type="ECO:0000256" key="3">
    <source>
        <dbReference type="ARBA" id="ARBA00023180"/>
    </source>
</evidence>